<dbReference type="AlphaFoldDB" id="A0A0F9VPI1"/>
<sequence>MKEFLPLFVELSKSDGYWTVNKLFVKYFKSVEKALFLSELISKQSYFAIKNQLVKGEWFFLTYDKIKESTYISLNKQRKFVKELVNDDIIDVKMMGIPAKQYYRINSNIIVNTLDKIRDALPLKVIKNKESLKKLKTMPYKEYLQTDH</sequence>
<gene>
    <name evidence="1" type="ORF">LCGC14_0458470</name>
</gene>
<name>A0A0F9VPI1_9ZZZZ</name>
<organism evidence="1">
    <name type="scientific">marine sediment metagenome</name>
    <dbReference type="NCBI Taxonomy" id="412755"/>
    <lineage>
        <taxon>unclassified sequences</taxon>
        <taxon>metagenomes</taxon>
        <taxon>ecological metagenomes</taxon>
    </lineage>
</organism>
<accession>A0A0F9VPI1</accession>
<protein>
    <submittedName>
        <fullName evidence="1">Uncharacterized protein</fullName>
    </submittedName>
</protein>
<evidence type="ECO:0000313" key="1">
    <source>
        <dbReference type="EMBL" id="KKN67703.1"/>
    </source>
</evidence>
<proteinExistence type="predicted"/>
<dbReference type="EMBL" id="LAZR01000467">
    <property type="protein sequence ID" value="KKN67703.1"/>
    <property type="molecule type" value="Genomic_DNA"/>
</dbReference>
<comment type="caution">
    <text evidence="1">The sequence shown here is derived from an EMBL/GenBank/DDBJ whole genome shotgun (WGS) entry which is preliminary data.</text>
</comment>
<reference evidence="1" key="1">
    <citation type="journal article" date="2015" name="Nature">
        <title>Complex archaea that bridge the gap between prokaryotes and eukaryotes.</title>
        <authorList>
            <person name="Spang A."/>
            <person name="Saw J.H."/>
            <person name="Jorgensen S.L."/>
            <person name="Zaremba-Niedzwiedzka K."/>
            <person name="Martijn J."/>
            <person name="Lind A.E."/>
            <person name="van Eijk R."/>
            <person name="Schleper C."/>
            <person name="Guy L."/>
            <person name="Ettema T.J."/>
        </authorList>
    </citation>
    <scope>NUCLEOTIDE SEQUENCE</scope>
</reference>